<dbReference type="EMBL" id="GBXM01049864">
    <property type="protein sequence ID" value="JAH58713.1"/>
    <property type="molecule type" value="Transcribed_RNA"/>
</dbReference>
<protein>
    <submittedName>
        <fullName evidence="1">Uncharacterized protein</fullName>
    </submittedName>
</protein>
<evidence type="ECO:0000313" key="1">
    <source>
        <dbReference type="EMBL" id="JAH58713.1"/>
    </source>
</evidence>
<dbReference type="AlphaFoldDB" id="A0A0E9U149"/>
<organism evidence="1">
    <name type="scientific">Anguilla anguilla</name>
    <name type="common">European freshwater eel</name>
    <name type="synonym">Muraena anguilla</name>
    <dbReference type="NCBI Taxonomy" id="7936"/>
    <lineage>
        <taxon>Eukaryota</taxon>
        <taxon>Metazoa</taxon>
        <taxon>Chordata</taxon>
        <taxon>Craniata</taxon>
        <taxon>Vertebrata</taxon>
        <taxon>Euteleostomi</taxon>
        <taxon>Actinopterygii</taxon>
        <taxon>Neopterygii</taxon>
        <taxon>Teleostei</taxon>
        <taxon>Anguilliformes</taxon>
        <taxon>Anguillidae</taxon>
        <taxon>Anguilla</taxon>
    </lineage>
</organism>
<name>A0A0E9U149_ANGAN</name>
<sequence>MLMGLIEIYSTTNIQGAGFYHYTLPNIIKTVLSF</sequence>
<proteinExistence type="predicted"/>
<reference evidence="1" key="2">
    <citation type="journal article" date="2015" name="Fish Shellfish Immunol.">
        <title>Early steps in the European eel (Anguilla anguilla)-Vibrio vulnificus interaction in the gills: Role of the RtxA13 toxin.</title>
        <authorList>
            <person name="Callol A."/>
            <person name="Pajuelo D."/>
            <person name="Ebbesson L."/>
            <person name="Teles M."/>
            <person name="MacKenzie S."/>
            <person name="Amaro C."/>
        </authorList>
    </citation>
    <scope>NUCLEOTIDE SEQUENCE</scope>
</reference>
<reference evidence="1" key="1">
    <citation type="submission" date="2014-11" db="EMBL/GenBank/DDBJ databases">
        <authorList>
            <person name="Amaro Gonzalez C."/>
        </authorList>
    </citation>
    <scope>NUCLEOTIDE SEQUENCE</scope>
</reference>
<accession>A0A0E9U149</accession>